<dbReference type="Gene3D" id="1.10.1200.10">
    <property type="entry name" value="ACP-like"/>
    <property type="match status" value="1"/>
</dbReference>
<accession>A0ABU8AXP5</accession>
<evidence type="ECO:0000259" key="4">
    <source>
        <dbReference type="PROSITE" id="PS50075"/>
    </source>
</evidence>
<proteinExistence type="predicted"/>
<dbReference type="Pfam" id="PF13193">
    <property type="entry name" value="AMP-binding_C"/>
    <property type="match status" value="1"/>
</dbReference>
<dbReference type="InterPro" id="IPR020459">
    <property type="entry name" value="AMP-binding"/>
</dbReference>
<dbReference type="PANTHER" id="PTHR45527:SF1">
    <property type="entry name" value="FATTY ACID SYNTHASE"/>
    <property type="match status" value="1"/>
</dbReference>
<keyword evidence="1" id="KW-0596">Phosphopantetheine</keyword>
<dbReference type="InterPro" id="IPR006162">
    <property type="entry name" value="Ppantetheine_attach_site"/>
</dbReference>
<dbReference type="InterPro" id="IPR009081">
    <property type="entry name" value="PP-bd_ACP"/>
</dbReference>
<dbReference type="InterPro" id="IPR036736">
    <property type="entry name" value="ACP-like_sf"/>
</dbReference>
<dbReference type="InterPro" id="IPR025110">
    <property type="entry name" value="AMP-bd_C"/>
</dbReference>
<dbReference type="InterPro" id="IPR020806">
    <property type="entry name" value="PKS_PP-bd"/>
</dbReference>
<evidence type="ECO:0000256" key="3">
    <source>
        <dbReference type="SAM" id="MobiDB-lite"/>
    </source>
</evidence>
<dbReference type="InterPro" id="IPR000873">
    <property type="entry name" value="AMP-dep_synth/lig_dom"/>
</dbReference>
<dbReference type="PROSITE" id="PS00012">
    <property type="entry name" value="PHOSPHOPANTETHEINE"/>
    <property type="match status" value="1"/>
</dbReference>
<dbReference type="Proteomes" id="UP001310290">
    <property type="component" value="Unassembled WGS sequence"/>
</dbReference>
<protein>
    <submittedName>
        <fullName evidence="5">Non-ribosomal peptide synthetase</fullName>
    </submittedName>
</protein>
<organism evidence="5 6">
    <name type="scientific">Streptomyces bottropensis</name>
    <dbReference type="NCBI Taxonomy" id="42235"/>
    <lineage>
        <taxon>Bacteria</taxon>
        <taxon>Bacillati</taxon>
        <taxon>Actinomycetota</taxon>
        <taxon>Actinomycetes</taxon>
        <taxon>Kitasatosporales</taxon>
        <taxon>Streptomycetaceae</taxon>
        <taxon>Streptomyces</taxon>
    </lineage>
</organism>
<dbReference type="InterPro" id="IPR045851">
    <property type="entry name" value="AMP-bd_C_sf"/>
</dbReference>
<sequence>MAADPLLFAGEPPRIWTEPVSGPSDGTLADRSRRREAAAPIAPDARSAVRVTVLEFVDGVRDLVVTARADMVGRRRLDRIATVLSGGVAPSDAVSEQPRDRLAKAPAVHGEWSDLALVPDAPGPWTAGDLAAALTLVLARTLRDGLTDVDESATVARFRALHAGEAQDGGEIADRATVALLVDPDLPPASLLHHRPALSADHPFTLHAQPDGDGAYSLRLWYRAGDLSRAERLASLLASALRALTEPGQERSLGTVELLDGAAASRVLALGGTRPDRPADRLAIPELVRARALQSPDAIAVVDRSAGLTYRELVDRADELALGLDRLGVRPGDRVGVCLERSAELVVALLAVMTAGAAYVPLDPAHPAERLAFTVRDAGLDVVLTDGAAGDEALASCTAVSPGGLLAEGGNAAREEAQTAAVAPFGEPRTVPSADDPAYVIYTSGSTGRPKGVVVPHRNVVALLNATTDSFALGPDDVWTWFHSAAFDFSVWEIWGALTTGGRLVVVPYWTCRSPEDFRDLLARERVTVLNQTPSSFAGLVGLEEGRRPALDCLRLVILGGEPLDTGRLLPWFDAYPESECRVVNMFGITETTVHVTGGTVTRQQALSGDRSVGRPLPGWSVRILDASGRLLPPGSAGEIAVSGEGLALGYLNRPELTAERFVTDPRDGTRLYLSGDVGLLRPDGQLEHHGRIDSQVQLRGHRIELDEIRHVLLGHEDVREAVVRVVRPEDDADAARIEAYVVLDKGDPRRIRRHAARRLPEYMVPLVFDVPRIPLTVNGKTDVRRLTDMAAQAMADLRSEAGAAAPDIQDEDVPLPGANGGTEELVLASWREVLAPGAEPDEDFFDLGGNSLLALRVCHALRDKGLTVTVKDVYQCRTATALAARIT</sequence>
<dbReference type="PROSITE" id="PS00455">
    <property type="entry name" value="AMP_BINDING"/>
    <property type="match status" value="1"/>
</dbReference>
<evidence type="ECO:0000256" key="1">
    <source>
        <dbReference type="ARBA" id="ARBA00022450"/>
    </source>
</evidence>
<gene>
    <name evidence="5" type="ORF">QBA35_35215</name>
</gene>
<keyword evidence="6" id="KW-1185">Reference proteome</keyword>
<dbReference type="NCBIfam" id="TIGR01733">
    <property type="entry name" value="AA-adenyl-dom"/>
    <property type="match status" value="1"/>
</dbReference>
<name>A0ABU8AXP5_9ACTN</name>
<dbReference type="PANTHER" id="PTHR45527">
    <property type="entry name" value="NONRIBOSOMAL PEPTIDE SYNTHETASE"/>
    <property type="match status" value="1"/>
</dbReference>
<dbReference type="SMART" id="SM00823">
    <property type="entry name" value="PKS_PP"/>
    <property type="match status" value="1"/>
</dbReference>
<dbReference type="InterPro" id="IPR042099">
    <property type="entry name" value="ANL_N_sf"/>
</dbReference>
<evidence type="ECO:0000256" key="2">
    <source>
        <dbReference type="ARBA" id="ARBA00022553"/>
    </source>
</evidence>
<comment type="caution">
    <text evidence="5">The sequence shown here is derived from an EMBL/GenBank/DDBJ whole genome shotgun (WGS) entry which is preliminary data.</text>
</comment>
<dbReference type="PRINTS" id="PR00154">
    <property type="entry name" value="AMPBINDING"/>
</dbReference>
<feature type="region of interest" description="Disordered" evidence="3">
    <location>
        <begin position="9"/>
        <end position="40"/>
    </location>
</feature>
<dbReference type="PROSITE" id="PS50075">
    <property type="entry name" value="CARRIER"/>
    <property type="match status" value="1"/>
</dbReference>
<dbReference type="SUPFAM" id="SSF56801">
    <property type="entry name" value="Acetyl-CoA synthetase-like"/>
    <property type="match status" value="1"/>
</dbReference>
<evidence type="ECO:0000313" key="5">
    <source>
        <dbReference type="EMBL" id="MEH0638483.1"/>
    </source>
</evidence>
<feature type="compositionally biased region" description="Basic and acidic residues" evidence="3">
    <location>
        <begin position="28"/>
        <end position="37"/>
    </location>
</feature>
<dbReference type="Gene3D" id="3.30.300.30">
    <property type="match status" value="1"/>
</dbReference>
<dbReference type="RefSeq" id="WP_334661138.1">
    <property type="nucleotide sequence ID" value="NZ_JARULZ010000002.1"/>
</dbReference>
<dbReference type="InterPro" id="IPR010071">
    <property type="entry name" value="AA_adenyl_dom"/>
</dbReference>
<feature type="domain" description="Carrier" evidence="4">
    <location>
        <begin position="818"/>
        <end position="888"/>
    </location>
</feature>
<reference evidence="5" key="1">
    <citation type="submission" date="2023-04" db="EMBL/GenBank/DDBJ databases">
        <title>Genomic diversity of scab-causing Streptomyces spp. in the province of Quebec, Canada.</title>
        <authorList>
            <person name="Biessy A."/>
            <person name="Cadieux M."/>
            <person name="Ciotola M."/>
            <person name="Filion M."/>
        </authorList>
    </citation>
    <scope>NUCLEOTIDE SEQUENCE</scope>
    <source>
        <strain evidence="5">B21-115</strain>
    </source>
</reference>
<dbReference type="Gene3D" id="3.40.50.12780">
    <property type="entry name" value="N-terminal domain of ligase-like"/>
    <property type="match status" value="1"/>
</dbReference>
<keyword evidence="2" id="KW-0597">Phosphoprotein</keyword>
<dbReference type="SUPFAM" id="SSF47336">
    <property type="entry name" value="ACP-like"/>
    <property type="match status" value="1"/>
</dbReference>
<dbReference type="InterPro" id="IPR020845">
    <property type="entry name" value="AMP-binding_CS"/>
</dbReference>
<evidence type="ECO:0000313" key="6">
    <source>
        <dbReference type="Proteomes" id="UP001310290"/>
    </source>
</evidence>
<dbReference type="Pfam" id="PF00550">
    <property type="entry name" value="PP-binding"/>
    <property type="match status" value="1"/>
</dbReference>
<dbReference type="EMBL" id="JARULZ010000002">
    <property type="protein sequence ID" value="MEH0638483.1"/>
    <property type="molecule type" value="Genomic_DNA"/>
</dbReference>
<dbReference type="Pfam" id="PF00501">
    <property type="entry name" value="AMP-binding"/>
    <property type="match status" value="1"/>
</dbReference>